<comment type="catalytic activity">
    <reaction evidence="9">
        <text>D-ribose 5-phosphate + ATP = 5-phospho-alpha-D-ribose 1-diphosphate + AMP + H(+)</text>
        <dbReference type="Rhea" id="RHEA:15609"/>
        <dbReference type="ChEBI" id="CHEBI:15378"/>
        <dbReference type="ChEBI" id="CHEBI:30616"/>
        <dbReference type="ChEBI" id="CHEBI:58017"/>
        <dbReference type="ChEBI" id="CHEBI:78346"/>
        <dbReference type="ChEBI" id="CHEBI:456215"/>
        <dbReference type="EC" id="2.7.6.1"/>
    </reaction>
</comment>
<dbReference type="STRING" id="58117.SAMN05421833_109195"/>
<dbReference type="GO" id="GO:0006164">
    <property type="term" value="P:purine nucleotide biosynthetic process"/>
    <property type="evidence" value="ECO:0007669"/>
    <property type="project" value="TreeGrafter"/>
</dbReference>
<dbReference type="SUPFAM" id="SSF53271">
    <property type="entry name" value="PRTase-like"/>
    <property type="match status" value="1"/>
</dbReference>
<reference evidence="12" key="1">
    <citation type="submission" date="2017-01" db="EMBL/GenBank/DDBJ databases">
        <authorList>
            <person name="Varghese N."/>
            <person name="Submissions S."/>
        </authorList>
    </citation>
    <scope>NUCLEOTIDE SEQUENCE [LARGE SCALE GENOMIC DNA]</scope>
    <source>
        <strain evidence="12">ATCC 12950</strain>
    </source>
</reference>
<dbReference type="CDD" id="cd06223">
    <property type="entry name" value="PRTases_typeI"/>
    <property type="match status" value="1"/>
</dbReference>
<dbReference type="EC" id="2.7.6.1" evidence="1"/>
<evidence type="ECO:0000256" key="4">
    <source>
        <dbReference type="ARBA" id="ARBA00022727"/>
    </source>
</evidence>
<dbReference type="OrthoDB" id="9777067at2"/>
<dbReference type="AlphaFoldDB" id="A0A1N7B7R3"/>
<protein>
    <recommendedName>
        <fullName evidence="1">ribose-phosphate diphosphokinase</fullName>
        <ecNumber evidence="1">2.7.6.1</ecNumber>
    </recommendedName>
</protein>
<keyword evidence="5" id="KW-0547">Nucleotide-binding</keyword>
<dbReference type="FunFam" id="3.40.50.2020:FF:000007">
    <property type="entry name" value="Ribose-phosphate pyrophosphokinase"/>
    <property type="match status" value="1"/>
</dbReference>
<accession>A0A1N7B7R3</accession>
<dbReference type="GO" id="GO:0005524">
    <property type="term" value="F:ATP binding"/>
    <property type="evidence" value="ECO:0007669"/>
    <property type="project" value="UniProtKB-KW"/>
</dbReference>
<dbReference type="Pfam" id="PF14572">
    <property type="entry name" value="Pribosyl_synth"/>
    <property type="match status" value="1"/>
</dbReference>
<dbReference type="Gene3D" id="3.40.50.2020">
    <property type="match status" value="2"/>
</dbReference>
<dbReference type="RefSeq" id="WP_076435104.1">
    <property type="nucleotide sequence ID" value="NZ_FTNI01000009.1"/>
</dbReference>
<dbReference type="InterPro" id="IPR029099">
    <property type="entry name" value="Pribosyltran_N"/>
</dbReference>
<keyword evidence="8" id="KW-0460">Magnesium</keyword>
<evidence type="ECO:0000256" key="2">
    <source>
        <dbReference type="ARBA" id="ARBA00022679"/>
    </source>
</evidence>
<dbReference type="GO" id="GO:0006015">
    <property type="term" value="P:5-phosphoribose 1-diphosphate biosynthetic process"/>
    <property type="evidence" value="ECO:0007669"/>
    <property type="project" value="TreeGrafter"/>
</dbReference>
<dbReference type="InterPro" id="IPR029057">
    <property type="entry name" value="PRTase-like"/>
</dbReference>
<keyword evidence="12" id="KW-1185">Reference proteome</keyword>
<evidence type="ECO:0000256" key="1">
    <source>
        <dbReference type="ARBA" id="ARBA00013247"/>
    </source>
</evidence>
<dbReference type="PANTHER" id="PTHR10210">
    <property type="entry name" value="RIBOSE-PHOSPHATE DIPHOSPHOKINASE FAMILY MEMBER"/>
    <property type="match status" value="1"/>
</dbReference>
<keyword evidence="2" id="KW-0808">Transferase</keyword>
<dbReference type="GO" id="GO:0005737">
    <property type="term" value="C:cytoplasm"/>
    <property type="evidence" value="ECO:0007669"/>
    <property type="project" value="TreeGrafter"/>
</dbReference>
<evidence type="ECO:0000256" key="7">
    <source>
        <dbReference type="ARBA" id="ARBA00022840"/>
    </source>
</evidence>
<dbReference type="InterPro" id="IPR005946">
    <property type="entry name" value="Rib-P_diPkinase"/>
</dbReference>
<dbReference type="GO" id="GO:0002189">
    <property type="term" value="C:ribose phosphate diphosphokinase complex"/>
    <property type="evidence" value="ECO:0007669"/>
    <property type="project" value="TreeGrafter"/>
</dbReference>
<evidence type="ECO:0000256" key="5">
    <source>
        <dbReference type="ARBA" id="ARBA00022741"/>
    </source>
</evidence>
<evidence type="ECO:0000256" key="3">
    <source>
        <dbReference type="ARBA" id="ARBA00022723"/>
    </source>
</evidence>
<feature type="domain" description="Ribose-phosphate pyrophosphokinase N-terminal" evidence="10">
    <location>
        <begin position="4"/>
        <end position="118"/>
    </location>
</feature>
<sequence length="315" mass="32935">MRLRIVAGTANRPLAAAVAAALDQEPSVPVVERFPDGESRPVVTGVRGADVYMVQPTGPSVDEHVMGALLLADACRRGGAARLTAVVPYVGYARQDRRRREGEAIGLRVVVAALASAGVERLIAVDPHTAALEAVCPMPVETLTAVPALARTAGRGLPEEAVVVAPDLGAIKLARHYARLLARPVALVRKTRLTGADVRAEQVFGDVTGRPALVVDDMISTGATIEAAVEALLAQGAVPPFAVAATHGLFAGDAWDRLRRAEIRGLIRGLVVTDTLPQDETALPSLEVCPVAPLLAEAIGRLHRDEGMDDLLSGA</sequence>
<dbReference type="InterPro" id="IPR000836">
    <property type="entry name" value="PRTase_dom"/>
</dbReference>
<dbReference type="NCBIfam" id="TIGR01251">
    <property type="entry name" value="ribP_PPkin"/>
    <property type="match status" value="1"/>
</dbReference>
<dbReference type="Pfam" id="PF13793">
    <property type="entry name" value="Pribosyltran_N"/>
    <property type="match status" value="1"/>
</dbReference>
<evidence type="ECO:0000256" key="9">
    <source>
        <dbReference type="ARBA" id="ARBA00049535"/>
    </source>
</evidence>
<evidence type="ECO:0000313" key="11">
    <source>
        <dbReference type="EMBL" id="SIR47359.1"/>
    </source>
</evidence>
<gene>
    <name evidence="11" type="ORF">SAMN05421833_109195</name>
</gene>
<dbReference type="GO" id="GO:0016301">
    <property type="term" value="F:kinase activity"/>
    <property type="evidence" value="ECO:0007669"/>
    <property type="project" value="UniProtKB-KW"/>
</dbReference>
<dbReference type="EMBL" id="FTNI01000009">
    <property type="protein sequence ID" value="SIR47359.1"/>
    <property type="molecule type" value="Genomic_DNA"/>
</dbReference>
<proteinExistence type="predicted"/>
<dbReference type="PANTHER" id="PTHR10210:SF32">
    <property type="entry name" value="RIBOSE-PHOSPHATE PYROPHOSPHOKINASE 2"/>
    <property type="match status" value="1"/>
</dbReference>
<keyword evidence="6 11" id="KW-0418">Kinase</keyword>
<dbReference type="GO" id="GO:0004749">
    <property type="term" value="F:ribose phosphate diphosphokinase activity"/>
    <property type="evidence" value="ECO:0007669"/>
    <property type="project" value="UniProtKB-EC"/>
</dbReference>
<dbReference type="GO" id="GO:0000287">
    <property type="term" value="F:magnesium ion binding"/>
    <property type="evidence" value="ECO:0007669"/>
    <property type="project" value="InterPro"/>
</dbReference>
<keyword evidence="4" id="KW-0545">Nucleotide biosynthesis</keyword>
<evidence type="ECO:0000259" key="10">
    <source>
        <dbReference type="Pfam" id="PF13793"/>
    </source>
</evidence>
<dbReference type="SMART" id="SM01400">
    <property type="entry name" value="Pribosyltran_N"/>
    <property type="match status" value="1"/>
</dbReference>
<evidence type="ECO:0000256" key="6">
    <source>
        <dbReference type="ARBA" id="ARBA00022777"/>
    </source>
</evidence>
<keyword evidence="7" id="KW-0067">ATP-binding</keyword>
<name>A0A1N7B7R3_9ACTN</name>
<dbReference type="Proteomes" id="UP000186096">
    <property type="component" value="Unassembled WGS sequence"/>
</dbReference>
<keyword evidence="3" id="KW-0479">Metal-binding</keyword>
<organism evidence="11 12">
    <name type="scientific">Microbispora rosea</name>
    <dbReference type="NCBI Taxonomy" id="58117"/>
    <lineage>
        <taxon>Bacteria</taxon>
        <taxon>Bacillati</taxon>
        <taxon>Actinomycetota</taxon>
        <taxon>Actinomycetes</taxon>
        <taxon>Streptosporangiales</taxon>
        <taxon>Streptosporangiaceae</taxon>
        <taxon>Microbispora</taxon>
    </lineage>
</organism>
<evidence type="ECO:0000313" key="12">
    <source>
        <dbReference type="Proteomes" id="UP000186096"/>
    </source>
</evidence>
<evidence type="ECO:0000256" key="8">
    <source>
        <dbReference type="ARBA" id="ARBA00022842"/>
    </source>
</evidence>